<dbReference type="PANTHER" id="PTHR40465">
    <property type="entry name" value="CHROMOSOME 1, WHOLE GENOME SHOTGUN SEQUENCE"/>
    <property type="match status" value="1"/>
</dbReference>
<keyword evidence="2" id="KW-0472">Membrane</keyword>
<dbReference type="InterPro" id="IPR045339">
    <property type="entry name" value="DUF6534"/>
</dbReference>
<feature type="transmembrane region" description="Helical" evidence="2">
    <location>
        <begin position="122"/>
        <end position="146"/>
    </location>
</feature>
<reference evidence="4" key="1">
    <citation type="submission" date="2023-03" db="EMBL/GenBank/DDBJ databases">
        <title>Massive genome expansion in bonnet fungi (Mycena s.s.) driven by repeated elements and novel gene families across ecological guilds.</title>
        <authorList>
            <consortium name="Lawrence Berkeley National Laboratory"/>
            <person name="Harder C.B."/>
            <person name="Miyauchi S."/>
            <person name="Viragh M."/>
            <person name="Kuo A."/>
            <person name="Thoen E."/>
            <person name="Andreopoulos B."/>
            <person name="Lu D."/>
            <person name="Skrede I."/>
            <person name="Drula E."/>
            <person name="Henrissat B."/>
            <person name="Morin E."/>
            <person name="Kohler A."/>
            <person name="Barry K."/>
            <person name="LaButti K."/>
            <person name="Morin E."/>
            <person name="Salamov A."/>
            <person name="Lipzen A."/>
            <person name="Mereny Z."/>
            <person name="Hegedus B."/>
            <person name="Baldrian P."/>
            <person name="Stursova M."/>
            <person name="Weitz H."/>
            <person name="Taylor A."/>
            <person name="Grigoriev I.V."/>
            <person name="Nagy L.G."/>
            <person name="Martin F."/>
            <person name="Kauserud H."/>
        </authorList>
    </citation>
    <scope>NUCLEOTIDE SEQUENCE</scope>
    <source>
        <strain evidence="4">CBHHK002</strain>
    </source>
</reference>
<evidence type="ECO:0000259" key="3">
    <source>
        <dbReference type="Pfam" id="PF20152"/>
    </source>
</evidence>
<feature type="domain" description="DUF6534" evidence="3">
    <location>
        <begin position="169"/>
        <end position="257"/>
    </location>
</feature>
<feature type="transmembrane region" description="Helical" evidence="2">
    <location>
        <begin position="50"/>
        <end position="71"/>
    </location>
</feature>
<dbReference type="AlphaFoldDB" id="A0AAD6ZSA7"/>
<keyword evidence="5" id="KW-1185">Reference proteome</keyword>
<comment type="caution">
    <text evidence="4">The sequence shown here is derived from an EMBL/GenBank/DDBJ whole genome shotgun (WGS) entry which is preliminary data.</text>
</comment>
<organism evidence="4 5">
    <name type="scientific">Mycena albidolilacea</name>
    <dbReference type="NCBI Taxonomy" id="1033008"/>
    <lineage>
        <taxon>Eukaryota</taxon>
        <taxon>Fungi</taxon>
        <taxon>Dikarya</taxon>
        <taxon>Basidiomycota</taxon>
        <taxon>Agaricomycotina</taxon>
        <taxon>Agaricomycetes</taxon>
        <taxon>Agaricomycetidae</taxon>
        <taxon>Agaricales</taxon>
        <taxon>Marasmiineae</taxon>
        <taxon>Mycenaceae</taxon>
        <taxon>Mycena</taxon>
    </lineage>
</organism>
<evidence type="ECO:0000313" key="4">
    <source>
        <dbReference type="EMBL" id="KAJ7336272.1"/>
    </source>
</evidence>
<evidence type="ECO:0000256" key="1">
    <source>
        <dbReference type="SAM" id="MobiDB-lite"/>
    </source>
</evidence>
<dbReference type="Pfam" id="PF20152">
    <property type="entry name" value="DUF6534"/>
    <property type="match status" value="1"/>
</dbReference>
<name>A0AAD6ZSA7_9AGAR</name>
<accession>A0AAD6ZSA7</accession>
<gene>
    <name evidence="4" type="ORF">DFH08DRAFT_939310</name>
</gene>
<dbReference type="EMBL" id="JARIHO010000031">
    <property type="protein sequence ID" value="KAJ7336272.1"/>
    <property type="molecule type" value="Genomic_DNA"/>
</dbReference>
<feature type="transmembrane region" description="Helical" evidence="2">
    <location>
        <begin position="91"/>
        <end position="110"/>
    </location>
</feature>
<feature type="region of interest" description="Disordered" evidence="1">
    <location>
        <begin position="276"/>
        <end position="295"/>
    </location>
</feature>
<proteinExistence type="predicted"/>
<feature type="transmembrane region" description="Helical" evidence="2">
    <location>
        <begin position="12"/>
        <end position="38"/>
    </location>
</feature>
<keyword evidence="2" id="KW-1133">Transmembrane helix</keyword>
<feature type="transmembrane region" description="Helical" evidence="2">
    <location>
        <begin position="234"/>
        <end position="253"/>
    </location>
</feature>
<keyword evidence="2" id="KW-0812">Transmembrane</keyword>
<sequence>MDPPTFFNPHPTIGACEIGVLITYALFGVATVQAYIYYGRFPNDDSKLKALVTFVWVCLLAGVVPAGHAIYTLTISNFGQFFRSLGLAPKSLGLSFFAGGVTVVAVQGFFSYRIYALTKKLYIPMISWCMLFVRLLGTTAIFVTALQMTSLFAYQERWGWLLTTVWCISAANDLTITAALVANLISHRSHIHKRTVVLVDKLVMWTIDWNADKAGIMTVVAMVCFVTMKDNFIWLGVNVIAPGVFSNSFLASLNSRAKLRAMNDSLPISTLNFAAGSPSGPRASVEQISKGRQIA</sequence>
<evidence type="ECO:0000313" key="5">
    <source>
        <dbReference type="Proteomes" id="UP001218218"/>
    </source>
</evidence>
<feature type="transmembrane region" description="Helical" evidence="2">
    <location>
        <begin position="158"/>
        <end position="185"/>
    </location>
</feature>
<dbReference type="Proteomes" id="UP001218218">
    <property type="component" value="Unassembled WGS sequence"/>
</dbReference>
<protein>
    <recommendedName>
        <fullName evidence="3">DUF6534 domain-containing protein</fullName>
    </recommendedName>
</protein>
<evidence type="ECO:0000256" key="2">
    <source>
        <dbReference type="SAM" id="Phobius"/>
    </source>
</evidence>
<dbReference type="PANTHER" id="PTHR40465:SF1">
    <property type="entry name" value="DUF6534 DOMAIN-CONTAINING PROTEIN"/>
    <property type="match status" value="1"/>
</dbReference>